<name>A0A173ML34_9BACT</name>
<keyword evidence="1" id="KW-0732">Signal</keyword>
<dbReference type="RefSeq" id="WP_076382224.1">
    <property type="nucleotide sequence ID" value="NZ_AP017422.1"/>
</dbReference>
<sequence>MRKISAVTAALLLWVANQEVKAQVDPHFTQYYIYPGWLNPGLTGAFDGDYRITGIYRNQWSGISNAFSTPGISADVNTGKNLSLGMNVMNQTAGSGGYNYLNGYLSVAYNGIRFGQNGEQIISIGLSGGVINRKFNPAKFNYGSQWNGTGYDPTLPGNETLTKTSAMAADMGAGVVYYDSAPDKKVNFFGGFSAFHLNQPQDPFLGEGFKTKLPIRYTIHGGAKIFLSETLTAVPNLLYMKQGNAEEKMAGGYLQIMVNDVTDLLVGANYRFKDAAAPYVGVFYNGFTLSASYDVNTSDLGSIAGTTKAGNFEVALSFIAPKNKKLSRAYFTCPRL</sequence>
<keyword evidence="3" id="KW-1185">Reference proteome</keyword>
<dbReference type="Proteomes" id="UP000186917">
    <property type="component" value="Unassembled WGS sequence"/>
</dbReference>
<evidence type="ECO:0000313" key="3">
    <source>
        <dbReference type="Proteomes" id="UP000186917"/>
    </source>
</evidence>
<organism evidence="2 3">
    <name type="scientific">Filimonas lacunae</name>
    <dbReference type="NCBI Taxonomy" id="477680"/>
    <lineage>
        <taxon>Bacteria</taxon>
        <taxon>Pseudomonadati</taxon>
        <taxon>Bacteroidota</taxon>
        <taxon>Chitinophagia</taxon>
        <taxon>Chitinophagales</taxon>
        <taxon>Chitinophagaceae</taxon>
        <taxon>Filimonas</taxon>
    </lineage>
</organism>
<accession>A0A173ML34</accession>
<proteinExistence type="predicted"/>
<dbReference type="InterPro" id="IPR019861">
    <property type="entry name" value="PorP/SprF_Bacteroidetes"/>
</dbReference>
<protein>
    <submittedName>
        <fullName evidence="2">Type IX secretion system membrane protein, PorP/SprF family</fullName>
    </submittedName>
</protein>
<evidence type="ECO:0000313" key="2">
    <source>
        <dbReference type="EMBL" id="SIT33444.1"/>
    </source>
</evidence>
<dbReference type="KEGG" id="fln:FLA_4388"/>
<dbReference type="Pfam" id="PF11751">
    <property type="entry name" value="PorP_SprF"/>
    <property type="match status" value="1"/>
</dbReference>
<dbReference type="OrthoDB" id="1186563at2"/>
<feature type="chain" id="PRO_5030023116" evidence="1">
    <location>
        <begin position="23"/>
        <end position="336"/>
    </location>
</feature>
<feature type="signal peptide" evidence="1">
    <location>
        <begin position="1"/>
        <end position="22"/>
    </location>
</feature>
<dbReference type="EMBL" id="FTOR01000012">
    <property type="protein sequence ID" value="SIT33444.1"/>
    <property type="molecule type" value="Genomic_DNA"/>
</dbReference>
<dbReference type="AlphaFoldDB" id="A0A173ML34"/>
<gene>
    <name evidence="2" type="ORF">SAMN05421788_112159</name>
</gene>
<evidence type="ECO:0000256" key="1">
    <source>
        <dbReference type="SAM" id="SignalP"/>
    </source>
</evidence>
<reference evidence="3" key="1">
    <citation type="submission" date="2017-01" db="EMBL/GenBank/DDBJ databases">
        <authorList>
            <person name="Varghese N."/>
            <person name="Submissions S."/>
        </authorList>
    </citation>
    <scope>NUCLEOTIDE SEQUENCE [LARGE SCALE GENOMIC DNA]</scope>
    <source>
        <strain evidence="3">DSM 21054</strain>
    </source>
</reference>
<dbReference type="NCBIfam" id="TIGR03519">
    <property type="entry name" value="T9SS_PorP_fam"/>
    <property type="match status" value="1"/>
</dbReference>
<dbReference type="STRING" id="477680.SAMN05421788_112159"/>